<name>A0A1L7XAW9_9HELO</name>
<reference evidence="2 3" key="1">
    <citation type="submission" date="2016-03" db="EMBL/GenBank/DDBJ databases">
        <authorList>
            <person name="Ploux O."/>
        </authorList>
    </citation>
    <scope>NUCLEOTIDE SEQUENCE [LARGE SCALE GENOMIC DNA]</scope>
    <source>
        <strain evidence="2 3">UAMH 11012</strain>
    </source>
</reference>
<evidence type="ECO:0000313" key="2">
    <source>
        <dbReference type="EMBL" id="CZR62117.1"/>
    </source>
</evidence>
<dbReference type="AlphaFoldDB" id="A0A1L7XAW9"/>
<dbReference type="InterPro" id="IPR052895">
    <property type="entry name" value="HetReg/Transcr_Mod"/>
</dbReference>
<proteinExistence type="predicted"/>
<dbReference type="Pfam" id="PF06985">
    <property type="entry name" value="HET"/>
    <property type="match status" value="1"/>
</dbReference>
<dbReference type="InterPro" id="IPR010730">
    <property type="entry name" value="HET"/>
</dbReference>
<protein>
    <recommendedName>
        <fullName evidence="1">Heterokaryon incompatibility domain-containing protein</fullName>
    </recommendedName>
</protein>
<organism evidence="2 3">
    <name type="scientific">Phialocephala subalpina</name>
    <dbReference type="NCBI Taxonomy" id="576137"/>
    <lineage>
        <taxon>Eukaryota</taxon>
        <taxon>Fungi</taxon>
        <taxon>Dikarya</taxon>
        <taxon>Ascomycota</taxon>
        <taxon>Pezizomycotina</taxon>
        <taxon>Leotiomycetes</taxon>
        <taxon>Helotiales</taxon>
        <taxon>Mollisiaceae</taxon>
        <taxon>Phialocephala</taxon>
        <taxon>Phialocephala fortinii species complex</taxon>
    </lineage>
</organism>
<gene>
    <name evidence="2" type="ORF">PAC_12014</name>
</gene>
<accession>A0A1L7XAW9</accession>
<sequence>MFTRFNYTPLDPSKNEIRFIKILAKNEDDPAPALRGELIHTPLEDDTFIAVSYAWEDFTLSDYPPASQCMINFSSGSQLSIGRNLTALLQAAQTLMLGKLVWIDAICINQEDFAERSREVTRMRDIYTAASDVLVWLGPEENDSGSALSLIGMIANQIQTTNPSFEDFQENPDRDMLQALWFTVDRLATDERDKIYGILGISSDAQQIVPEADYTLTVSDLYRNVAEAMSKSRGDVDFFSLVFNRGNGSIGPPWFQAAGGIRPAVSFDTNKQSFIAEGFMKDIVDGLGPAWFNANTNMIRSQSVLKHYSTDEETFKALWMSLVASLNEVDDGFALALDIFGELLAAQCCNLEAEITHKLEALTLNSEGSEVDICKGFTCWYSRHRNWCFAGKTVHERTQTIHASNPSPILSPLEHESWSDFDRMWK</sequence>
<dbReference type="STRING" id="576137.A0A1L7XAW9"/>
<dbReference type="EMBL" id="FJOG01000020">
    <property type="protein sequence ID" value="CZR62117.1"/>
    <property type="molecule type" value="Genomic_DNA"/>
</dbReference>
<feature type="domain" description="Heterokaryon incompatibility" evidence="1">
    <location>
        <begin position="48"/>
        <end position="180"/>
    </location>
</feature>
<evidence type="ECO:0000259" key="1">
    <source>
        <dbReference type="Pfam" id="PF06985"/>
    </source>
</evidence>
<dbReference type="OrthoDB" id="2157530at2759"/>
<evidence type="ECO:0000313" key="3">
    <source>
        <dbReference type="Proteomes" id="UP000184330"/>
    </source>
</evidence>
<dbReference type="Proteomes" id="UP000184330">
    <property type="component" value="Unassembled WGS sequence"/>
</dbReference>
<keyword evidence="3" id="KW-1185">Reference proteome</keyword>
<dbReference type="PANTHER" id="PTHR24148:SF64">
    <property type="entry name" value="HETEROKARYON INCOMPATIBILITY DOMAIN-CONTAINING PROTEIN"/>
    <property type="match status" value="1"/>
</dbReference>
<dbReference type="PANTHER" id="PTHR24148">
    <property type="entry name" value="ANKYRIN REPEAT DOMAIN-CONTAINING PROTEIN 39 HOMOLOG-RELATED"/>
    <property type="match status" value="1"/>
</dbReference>